<dbReference type="Proteomes" id="UP000011014">
    <property type="component" value="Unassembled WGS sequence"/>
</dbReference>
<proteinExistence type="predicted"/>
<sequence>MSSRKRIAVPLSEKKRYAEMIMKGIVNLQNHAFSELSHCRDLSLRDNLINDIMPNVFKGFGNRVPEISGGRKIIDLRNNELYTILDDWV</sequence>
<reference evidence="1" key="1">
    <citation type="journal article" date="2010" name="Science">
        <title>Plasticity of animal genome architecture unmasked by rapid evolution of a pelagic tunicate.</title>
        <authorList>
            <person name="Denoeud F."/>
            <person name="Henriet S."/>
            <person name="Mungpakdee S."/>
            <person name="Aury J.M."/>
            <person name="Da Silva C."/>
            <person name="Brinkmann H."/>
            <person name="Mikhaleva J."/>
            <person name="Olsen L.C."/>
            <person name="Jubin C."/>
            <person name="Canestro C."/>
            <person name="Bouquet J.M."/>
            <person name="Danks G."/>
            <person name="Poulain J."/>
            <person name="Campsteijn C."/>
            <person name="Adamski M."/>
            <person name="Cross I."/>
            <person name="Yadetie F."/>
            <person name="Muffato M."/>
            <person name="Louis A."/>
            <person name="Butcher S."/>
            <person name="Tsagkogeorga G."/>
            <person name="Konrad A."/>
            <person name="Singh S."/>
            <person name="Jensen M.F."/>
            <person name="Cong E.H."/>
            <person name="Eikeseth-Otteraa H."/>
            <person name="Noel B."/>
            <person name="Anthouard V."/>
            <person name="Porcel B.M."/>
            <person name="Kachouri-Lafond R."/>
            <person name="Nishino A."/>
            <person name="Ugolini M."/>
            <person name="Chourrout P."/>
            <person name="Nishida H."/>
            <person name="Aasland R."/>
            <person name="Huzurbazar S."/>
            <person name="Westhof E."/>
            <person name="Delsuc F."/>
            <person name="Lehrach H."/>
            <person name="Reinhardt R."/>
            <person name="Weissenbach J."/>
            <person name="Roy S.W."/>
            <person name="Artiguenave F."/>
            <person name="Postlethwait J.H."/>
            <person name="Manak J.R."/>
            <person name="Thompson E.M."/>
            <person name="Jaillon O."/>
            <person name="Du Pasquier L."/>
            <person name="Boudinot P."/>
            <person name="Liberles D.A."/>
            <person name="Volff J.N."/>
            <person name="Philippe H."/>
            <person name="Lenhard B."/>
            <person name="Roest Crollius H."/>
            <person name="Wincker P."/>
            <person name="Chourrout D."/>
        </authorList>
    </citation>
    <scope>NUCLEOTIDE SEQUENCE [LARGE SCALE GENOMIC DNA]</scope>
</reference>
<dbReference type="InterPro" id="IPR032675">
    <property type="entry name" value="LRR_dom_sf"/>
</dbReference>
<organism evidence="1">
    <name type="scientific">Oikopleura dioica</name>
    <name type="common">Tunicate</name>
    <dbReference type="NCBI Taxonomy" id="34765"/>
    <lineage>
        <taxon>Eukaryota</taxon>
        <taxon>Metazoa</taxon>
        <taxon>Chordata</taxon>
        <taxon>Tunicata</taxon>
        <taxon>Appendicularia</taxon>
        <taxon>Copelata</taxon>
        <taxon>Oikopleuridae</taxon>
        <taxon>Oikopleura</taxon>
    </lineage>
</organism>
<protein>
    <submittedName>
        <fullName evidence="1">Uncharacterized protein</fullName>
    </submittedName>
</protein>
<dbReference type="Gene3D" id="3.80.10.10">
    <property type="entry name" value="Ribonuclease Inhibitor"/>
    <property type="match status" value="1"/>
</dbReference>
<evidence type="ECO:0000313" key="1">
    <source>
        <dbReference type="EMBL" id="CBY33758.1"/>
    </source>
</evidence>
<dbReference type="EMBL" id="FN654445">
    <property type="protein sequence ID" value="CBY33758.1"/>
    <property type="molecule type" value="Genomic_DNA"/>
</dbReference>
<dbReference type="AlphaFoldDB" id="E4YE08"/>
<name>E4YE08_OIKDI</name>
<accession>E4YE08</accession>
<gene>
    <name evidence="1" type="ORF">GSOID_T00021704001</name>
</gene>